<evidence type="ECO:0000313" key="2">
    <source>
        <dbReference type="Proteomes" id="UP000190951"/>
    </source>
</evidence>
<dbReference type="KEGG" id="crw:CROST_031990"/>
<dbReference type="STRING" id="84029.CROST_27720"/>
<gene>
    <name evidence="1" type="ORF">CROST_031990</name>
</gene>
<dbReference type="Pfam" id="PF00583">
    <property type="entry name" value="Acetyltransf_1"/>
    <property type="match status" value="1"/>
</dbReference>
<proteinExistence type="predicted"/>
<sequence length="157" mass="18266">MKIRKIEAEIRKEINSFIIKHWFSLEMVVREEIVDMSKLQGLVMYEDKNIVGLITYRSFNNVMEIMSLDSLKENQGIGTALLDKAVNIAKKAGFYKVKLITTNDNINALRFYQKRGFDITQIYLNAVDRARKLKPSIPMKGDFDIPIKHEIELEKNI</sequence>
<reference evidence="1 2" key="1">
    <citation type="submission" date="2022-04" db="EMBL/GenBank/DDBJ databases">
        <title>Genome sequence of C. roseum typestrain.</title>
        <authorList>
            <person name="Poehlein A."/>
            <person name="Schoch T."/>
            <person name="Duerre P."/>
            <person name="Daniel R."/>
        </authorList>
    </citation>
    <scope>NUCLEOTIDE SEQUENCE [LARGE SCALE GENOMIC DNA]</scope>
    <source>
        <strain evidence="1 2">DSM 7320</strain>
    </source>
</reference>
<dbReference type="InterPro" id="IPR000182">
    <property type="entry name" value="GNAT_dom"/>
</dbReference>
<keyword evidence="2" id="KW-1185">Reference proteome</keyword>
<dbReference type="PROSITE" id="PS51186">
    <property type="entry name" value="GNAT"/>
    <property type="match status" value="1"/>
</dbReference>
<dbReference type="InterPro" id="IPR016181">
    <property type="entry name" value="Acyl_CoA_acyltransferase"/>
</dbReference>
<accession>A0A1S8MER0</accession>
<dbReference type="AlphaFoldDB" id="A0A1S8MER0"/>
<dbReference type="SUPFAM" id="SSF55729">
    <property type="entry name" value="Acyl-CoA N-acyltransferases (Nat)"/>
    <property type="match status" value="1"/>
</dbReference>
<dbReference type="EMBL" id="CP096983">
    <property type="protein sequence ID" value="URZ12477.1"/>
    <property type="molecule type" value="Genomic_DNA"/>
</dbReference>
<organism evidence="1 2">
    <name type="scientific">Clostridium felsineum</name>
    <dbReference type="NCBI Taxonomy" id="36839"/>
    <lineage>
        <taxon>Bacteria</taxon>
        <taxon>Bacillati</taxon>
        <taxon>Bacillota</taxon>
        <taxon>Clostridia</taxon>
        <taxon>Eubacteriales</taxon>
        <taxon>Clostridiaceae</taxon>
        <taxon>Clostridium</taxon>
    </lineage>
</organism>
<dbReference type="GO" id="GO:0016747">
    <property type="term" value="F:acyltransferase activity, transferring groups other than amino-acyl groups"/>
    <property type="evidence" value="ECO:0007669"/>
    <property type="project" value="InterPro"/>
</dbReference>
<dbReference type="Gene3D" id="3.40.630.30">
    <property type="match status" value="1"/>
</dbReference>
<evidence type="ECO:0000313" key="1">
    <source>
        <dbReference type="EMBL" id="URZ12477.1"/>
    </source>
</evidence>
<protein>
    <submittedName>
        <fullName evidence="1">Uncharacterized protein</fullName>
    </submittedName>
</protein>
<name>A0A1S8MER0_9CLOT</name>
<dbReference type="CDD" id="cd04301">
    <property type="entry name" value="NAT_SF"/>
    <property type="match status" value="1"/>
</dbReference>
<dbReference type="RefSeq" id="WP_077832640.1">
    <property type="nucleotide sequence ID" value="NZ_CP096983.1"/>
</dbReference>
<dbReference type="Proteomes" id="UP000190951">
    <property type="component" value="Chromosome"/>
</dbReference>